<feature type="compositionally biased region" description="Basic residues" evidence="1">
    <location>
        <begin position="834"/>
        <end position="849"/>
    </location>
</feature>
<evidence type="ECO:0000259" key="2">
    <source>
        <dbReference type="Pfam" id="PF14498"/>
    </source>
</evidence>
<dbReference type="Pfam" id="PF14498">
    <property type="entry name" value="Glyco_hyd_65N_2"/>
    <property type="match status" value="1"/>
</dbReference>
<gene>
    <name evidence="5" type="ORF">SVIO_021600</name>
</gene>
<dbReference type="InterPro" id="IPR008928">
    <property type="entry name" value="6-hairpin_glycosidase_sf"/>
</dbReference>
<dbReference type="Gene3D" id="1.50.10.10">
    <property type="match status" value="1"/>
</dbReference>
<dbReference type="GO" id="GO:0005975">
    <property type="term" value="P:carbohydrate metabolic process"/>
    <property type="evidence" value="ECO:0007669"/>
    <property type="project" value="InterPro"/>
</dbReference>
<dbReference type="InterPro" id="IPR012341">
    <property type="entry name" value="6hp_glycosidase-like_sf"/>
</dbReference>
<dbReference type="EMBL" id="BJHW01000001">
    <property type="protein sequence ID" value="GDY51537.1"/>
    <property type="molecule type" value="Genomic_DNA"/>
</dbReference>
<dbReference type="InterPro" id="IPR013780">
    <property type="entry name" value="Glyco_hydro_b"/>
</dbReference>
<evidence type="ECO:0000313" key="6">
    <source>
        <dbReference type="Proteomes" id="UP000301309"/>
    </source>
</evidence>
<dbReference type="PANTHER" id="PTHR31084:SF0">
    <property type="entry name" value="ALPHA-L-FUCOSIDASE 2"/>
    <property type="match status" value="1"/>
</dbReference>
<evidence type="ECO:0000313" key="5">
    <source>
        <dbReference type="EMBL" id="GDY51537.1"/>
    </source>
</evidence>
<feature type="region of interest" description="Disordered" evidence="1">
    <location>
        <begin position="772"/>
        <end position="883"/>
    </location>
</feature>
<comment type="caution">
    <text evidence="5">The sequence shown here is derived from an EMBL/GenBank/DDBJ whole genome shotgun (WGS) entry which is preliminary data.</text>
</comment>
<evidence type="ECO:0000259" key="3">
    <source>
        <dbReference type="Pfam" id="PF21307"/>
    </source>
</evidence>
<dbReference type="PANTHER" id="PTHR31084">
    <property type="entry name" value="ALPHA-L-FUCOSIDASE 2"/>
    <property type="match status" value="1"/>
</dbReference>
<dbReference type="GO" id="GO:0004560">
    <property type="term" value="F:alpha-L-fucosidase activity"/>
    <property type="evidence" value="ECO:0007669"/>
    <property type="project" value="TreeGrafter"/>
</dbReference>
<proteinExistence type="predicted"/>
<dbReference type="Proteomes" id="UP000301309">
    <property type="component" value="Unassembled WGS sequence"/>
</dbReference>
<name>A0A4D4KYB8_STRVO</name>
<dbReference type="Gene3D" id="2.60.40.1180">
    <property type="entry name" value="Golgi alpha-mannosidase II"/>
    <property type="match status" value="1"/>
</dbReference>
<feature type="domain" description="Glycosyl hydrolase family 95 N-terminal" evidence="2">
    <location>
        <begin position="47"/>
        <end position="283"/>
    </location>
</feature>
<feature type="compositionally biased region" description="Low complexity" evidence="1">
    <location>
        <begin position="962"/>
        <end position="981"/>
    </location>
</feature>
<keyword evidence="5" id="KW-0378">Hydrolase</keyword>
<feature type="domain" description="Glycosyl hydrolase family 95 catalytic" evidence="4">
    <location>
        <begin position="307"/>
        <end position="706"/>
    </location>
</feature>
<dbReference type="AlphaFoldDB" id="A0A4D4KYB8"/>
<dbReference type="Pfam" id="PF21307">
    <property type="entry name" value="Glyco_hydro_95_C"/>
    <property type="match status" value="1"/>
</dbReference>
<feature type="domain" description="Alpha fucosidase A-like C-terminal" evidence="3">
    <location>
        <begin position="708"/>
        <end position="783"/>
    </location>
</feature>
<dbReference type="Gene3D" id="2.70.98.50">
    <property type="entry name" value="putative glycoside hydrolase family protein from bacillus halodurans"/>
    <property type="match status" value="1"/>
</dbReference>
<dbReference type="InterPro" id="IPR049053">
    <property type="entry name" value="AFCA-like_C"/>
</dbReference>
<dbReference type="SUPFAM" id="SSF48208">
    <property type="entry name" value="Six-hairpin glycosidases"/>
    <property type="match status" value="1"/>
</dbReference>
<feature type="region of interest" description="Disordered" evidence="1">
    <location>
        <begin position="957"/>
        <end position="981"/>
    </location>
</feature>
<keyword evidence="6" id="KW-1185">Reference proteome</keyword>
<evidence type="ECO:0000256" key="1">
    <source>
        <dbReference type="SAM" id="MobiDB-lite"/>
    </source>
</evidence>
<dbReference type="InterPro" id="IPR054363">
    <property type="entry name" value="GH95_cat"/>
</dbReference>
<dbReference type="InterPro" id="IPR027414">
    <property type="entry name" value="GH95_N_dom"/>
</dbReference>
<dbReference type="Pfam" id="PF22124">
    <property type="entry name" value="Glyco_hydro_95_cat"/>
    <property type="match status" value="1"/>
</dbReference>
<reference evidence="5 6" key="1">
    <citation type="journal article" date="2020" name="Int. J. Syst. Evol. Microbiol.">
        <title>Reclassification of Streptomyces castelarensis and Streptomyces sporoclivatus as later heterotypic synonyms of Streptomyces antimycoticus.</title>
        <authorList>
            <person name="Komaki H."/>
            <person name="Tamura T."/>
        </authorList>
    </citation>
    <scope>NUCLEOTIDE SEQUENCE [LARGE SCALE GENOMIC DNA]</scope>
    <source>
        <strain evidence="5 6">NBRC 13459</strain>
    </source>
</reference>
<organism evidence="5 6">
    <name type="scientific">Streptomyces violaceusniger</name>
    <dbReference type="NCBI Taxonomy" id="68280"/>
    <lineage>
        <taxon>Bacteria</taxon>
        <taxon>Bacillati</taxon>
        <taxon>Actinomycetota</taxon>
        <taxon>Actinomycetes</taxon>
        <taxon>Kitasatosporales</taxon>
        <taxon>Streptomycetaceae</taxon>
        <taxon>Streptomyces</taxon>
        <taxon>Streptomyces violaceusniger group</taxon>
    </lineage>
</organism>
<dbReference type="PROSITE" id="PS51318">
    <property type="entry name" value="TAT"/>
    <property type="match status" value="1"/>
</dbReference>
<sequence length="981" mass="105268">MTPDVPRRQFMALAATTTTGLAATGLPAGSAHAARHGHQAADRPLALWYRAPAADWLSALPLGNGRLGAMVFGGTETERLQLNADTLWAGGPHEYDNNKGLAALPRIRQLVFDGKWPEAETLINSDFLGVPGGQAQYQTVGSLLLKLPTGGTVSGYRRELDLDSAIATTTYTRDGVTYTREAFASAPDRVIVVRLSASRKGALSFGATFDSPLHTSLSSPDPLTAALDGTGDATGGVAGAVGFRALVRVLAEGGTTTSAGGTVTVRGADVATVLVAIGTTYVNWENAHGDAAGRAAADLNPAANSPYGRLRGRHVENHRALFRRTSLDVGTSDAAALPTDERVARFASGGDPQLIELHFQYGRYLLIAASRPGTQPANLQGIWNDLTSPPWGSKYTININTEMNYWPAAPANLLECWEPVFALLDELAVAGRSTARTQYGADGWVTHHNTDAWRGTAPVDGAFWGMWPMGGAWLSMAIWEHYRYTRDTAKLRTRYPVLKGAAEFFLDALVTDPTTGALVTCPSVSPENAHHDGGGGSLCAGPTMDTQLLRDLFGAVASAADLLGTDAAFRDQVLAARGRLAPMKIGARGQLQEWQQDWDAGAPEQQHRHVSHLYGLHPSNQISRTRTPDLFAAARTTLVQRGDAGTGWSLAWKINFWARLQEGDRSYKLLTDLLTPERTAPNLFDLHPPFQIDGNFGACAGVTEWLLQSQHDELHLLPALPPNLPDGSVRGLLARGGFEVDVSWTGGALSEARLRARAGGPTRLRTAKDVRVTSGDLPVATTRPEPGSRPSPRTRAPRMWSVPPERGLSRRFPPTCSRARPARRPRAAPAPGARRARRVSGRSRRRARWGRGNGPGRRANGRGRAPDAVRPRYSRPGTAAAPAWARHHRPPALLAQPPLQYQLAQRLPGRLPRDLEPLGQIPLGGDGRALAQLVDEQGDVRLHGVVLGHTAVLGMPDPPRRAPAAPAGVRAPARGRCGTRW</sequence>
<dbReference type="InterPro" id="IPR006311">
    <property type="entry name" value="TAT_signal"/>
</dbReference>
<accession>A0A4D4KYB8</accession>
<protein>
    <submittedName>
        <fullName evidence="5">Alpha/beta hydrolase</fullName>
    </submittedName>
</protein>
<evidence type="ECO:0000259" key="4">
    <source>
        <dbReference type="Pfam" id="PF22124"/>
    </source>
</evidence>